<evidence type="ECO:0000259" key="3">
    <source>
        <dbReference type="Pfam" id="PF13847"/>
    </source>
</evidence>
<dbReference type="GO" id="GO:0032259">
    <property type="term" value="P:methylation"/>
    <property type="evidence" value="ECO:0007669"/>
    <property type="project" value="UniProtKB-KW"/>
</dbReference>
<organism evidence="4 5">
    <name type="scientific">Candidatus Woykebacteria bacterium RIFCSPHIGHO2_02_FULL_43_16b</name>
    <dbReference type="NCBI Taxonomy" id="1802601"/>
    <lineage>
        <taxon>Bacteria</taxon>
        <taxon>Candidatus Woykeibacteriota</taxon>
    </lineage>
</organism>
<dbReference type="EMBL" id="MHCX01000004">
    <property type="protein sequence ID" value="OGY30245.1"/>
    <property type="molecule type" value="Genomic_DNA"/>
</dbReference>
<dbReference type="Pfam" id="PF13847">
    <property type="entry name" value="Methyltransf_31"/>
    <property type="match status" value="1"/>
</dbReference>
<dbReference type="SUPFAM" id="SSF53335">
    <property type="entry name" value="S-adenosyl-L-methionine-dependent methyltransferases"/>
    <property type="match status" value="1"/>
</dbReference>
<comment type="caution">
    <text evidence="4">The sequence shown here is derived from an EMBL/GenBank/DDBJ whole genome shotgun (WGS) entry which is preliminary data.</text>
</comment>
<evidence type="ECO:0000313" key="4">
    <source>
        <dbReference type="EMBL" id="OGY30245.1"/>
    </source>
</evidence>
<dbReference type="AlphaFoldDB" id="A0A1G1WR69"/>
<dbReference type="Gene3D" id="3.40.50.150">
    <property type="entry name" value="Vaccinia Virus protein VP39"/>
    <property type="match status" value="1"/>
</dbReference>
<reference evidence="4 5" key="1">
    <citation type="journal article" date="2016" name="Nat. Commun.">
        <title>Thousands of microbial genomes shed light on interconnected biogeochemical processes in an aquifer system.</title>
        <authorList>
            <person name="Anantharaman K."/>
            <person name="Brown C.T."/>
            <person name="Hug L.A."/>
            <person name="Sharon I."/>
            <person name="Castelle C.J."/>
            <person name="Probst A.J."/>
            <person name="Thomas B.C."/>
            <person name="Singh A."/>
            <person name="Wilkins M.J."/>
            <person name="Karaoz U."/>
            <person name="Brodie E.L."/>
            <person name="Williams K.H."/>
            <person name="Hubbard S.S."/>
            <person name="Banfield J.F."/>
        </authorList>
    </citation>
    <scope>NUCLEOTIDE SEQUENCE [LARGE SCALE GENOMIC DNA]</scope>
</reference>
<keyword evidence="2" id="KW-0808">Transferase</keyword>
<evidence type="ECO:0000313" key="5">
    <source>
        <dbReference type="Proteomes" id="UP000177821"/>
    </source>
</evidence>
<keyword evidence="1" id="KW-0489">Methyltransferase</keyword>
<evidence type="ECO:0000256" key="1">
    <source>
        <dbReference type="ARBA" id="ARBA00022603"/>
    </source>
</evidence>
<dbReference type="CDD" id="cd02440">
    <property type="entry name" value="AdoMet_MTases"/>
    <property type="match status" value="1"/>
</dbReference>
<dbReference type="Proteomes" id="UP000177821">
    <property type="component" value="Unassembled WGS sequence"/>
</dbReference>
<feature type="domain" description="Methyltransferase" evidence="3">
    <location>
        <begin position="47"/>
        <end position="139"/>
    </location>
</feature>
<sequence length="250" mass="28623">MENFYDRVAKKFGGYAFGSSKTKAKKEYPSQDPEEVFKTKLVDLAGKDKKALDIGCGDGKFAFEIAANFGHIQGIDNSVELIKIALTKKNTLEVDNVDFKIEDASTISFSDGSFDIAFCRRGPGFYKEYYRVLKNAGYYLEIGIGEQDCVDVKKMFGRGQNYGEWDSPRLLKDKDQFVRIGFKVIFAEDFIYNEYYDSIEALNDFLQGVPIFEDFDSEKDKSNLESYCKRFEGKKGILLPRHRVVYVVQK</sequence>
<dbReference type="InterPro" id="IPR051052">
    <property type="entry name" value="Diverse_substrate_MTase"/>
</dbReference>
<dbReference type="InterPro" id="IPR029063">
    <property type="entry name" value="SAM-dependent_MTases_sf"/>
</dbReference>
<dbReference type="PANTHER" id="PTHR44942">
    <property type="entry name" value="METHYLTRANSF_11 DOMAIN-CONTAINING PROTEIN"/>
    <property type="match status" value="1"/>
</dbReference>
<dbReference type="PANTHER" id="PTHR44942:SF4">
    <property type="entry name" value="METHYLTRANSFERASE TYPE 11 DOMAIN-CONTAINING PROTEIN"/>
    <property type="match status" value="1"/>
</dbReference>
<accession>A0A1G1WR69</accession>
<dbReference type="GO" id="GO:0008168">
    <property type="term" value="F:methyltransferase activity"/>
    <property type="evidence" value="ECO:0007669"/>
    <property type="project" value="UniProtKB-KW"/>
</dbReference>
<gene>
    <name evidence="4" type="ORF">A3J50_02235</name>
</gene>
<evidence type="ECO:0000256" key="2">
    <source>
        <dbReference type="ARBA" id="ARBA00022679"/>
    </source>
</evidence>
<protein>
    <recommendedName>
        <fullName evidence="3">Methyltransferase domain-containing protein</fullName>
    </recommendedName>
</protein>
<dbReference type="InterPro" id="IPR025714">
    <property type="entry name" value="Methyltranfer_dom"/>
</dbReference>
<name>A0A1G1WR69_9BACT</name>
<proteinExistence type="predicted"/>